<proteinExistence type="predicted"/>
<protein>
    <submittedName>
        <fullName evidence="1">Uncharacterized protein</fullName>
    </submittedName>
</protein>
<accession>A0A382TY39</accession>
<name>A0A382TY39_9ZZZZ</name>
<gene>
    <name evidence="1" type="ORF">METZ01_LOCUS379456</name>
</gene>
<dbReference type="EMBL" id="UINC01139819">
    <property type="protein sequence ID" value="SVD26602.1"/>
    <property type="molecule type" value="Genomic_DNA"/>
</dbReference>
<dbReference type="AlphaFoldDB" id="A0A382TY39"/>
<feature type="non-terminal residue" evidence="1">
    <location>
        <position position="1"/>
    </location>
</feature>
<reference evidence="1" key="1">
    <citation type="submission" date="2018-05" db="EMBL/GenBank/DDBJ databases">
        <authorList>
            <person name="Lanie J.A."/>
            <person name="Ng W.-L."/>
            <person name="Kazmierczak K.M."/>
            <person name="Andrzejewski T.M."/>
            <person name="Davidsen T.M."/>
            <person name="Wayne K.J."/>
            <person name="Tettelin H."/>
            <person name="Glass J.I."/>
            <person name="Rusch D."/>
            <person name="Podicherti R."/>
            <person name="Tsui H.-C.T."/>
            <person name="Winkler M.E."/>
        </authorList>
    </citation>
    <scope>NUCLEOTIDE SEQUENCE</scope>
</reference>
<organism evidence="1">
    <name type="scientific">marine metagenome</name>
    <dbReference type="NCBI Taxonomy" id="408172"/>
    <lineage>
        <taxon>unclassified sequences</taxon>
        <taxon>metagenomes</taxon>
        <taxon>ecological metagenomes</taxon>
    </lineage>
</organism>
<sequence>SGQHYTNFDYDWNGDLVYAAETSNNVTVKRWQSEPQNSTGIIYQTKDFDFGQPGLIKKIYKVYVTYKASTALAESSDIPFEYAADGSTSFTNFDTCTTGAGASTTQLAASATNFDVAALGITTAPSVQSFAIRVENTTSGTLEINDMAIEYRLLPAKNVS</sequence>
<evidence type="ECO:0000313" key="1">
    <source>
        <dbReference type="EMBL" id="SVD26602.1"/>
    </source>
</evidence>